<evidence type="ECO:0000256" key="3">
    <source>
        <dbReference type="ARBA" id="ARBA00022896"/>
    </source>
</evidence>
<keyword evidence="5" id="KW-0560">Oxidoreductase</keyword>
<dbReference type="InterPro" id="IPR045054">
    <property type="entry name" value="P4HA-like"/>
</dbReference>
<name>A0ABN7YCP0_9BURK</name>
<evidence type="ECO:0000259" key="7">
    <source>
        <dbReference type="PROSITE" id="PS51471"/>
    </source>
</evidence>
<sequence length="334" mass="35938">MTGPWLNVWTLCHVGRGAIMRGMSTQQTTIHFSAELGDWIARSLAAGHASSDIVEALVAQQFDGSIAAQLIAAIARAQHAGLPLPSGSLTVDMPMPADVIATAAASPRFGNGPILTTTDRDVRVLSRMEAPAIVVLESVLSADECDALIELARPRLTPSTTVDPSTGFDMVSGNRTSEGMFFRLEENPLVARLDRRISALMRMPVENGEGLQVLRYAEGARSAPHFDFLMPNNAANQASIARSGQRVSTLVIYLNDVRGGGDTVFPELGFGVAPRRGNAVYFEYCDARNQLDARTLHAGAQVTAGEKWVVTKWMRQRRFVPAGMGGGVDMTGRM</sequence>
<comment type="cofactor">
    <cofactor evidence="1">
        <name>L-ascorbate</name>
        <dbReference type="ChEBI" id="CHEBI:38290"/>
    </cofactor>
</comment>
<feature type="domain" description="Fe2OG dioxygenase" evidence="7">
    <location>
        <begin position="207"/>
        <end position="316"/>
    </location>
</feature>
<dbReference type="InterPro" id="IPR044862">
    <property type="entry name" value="Pro_4_hyd_alph_FE2OG_OXY"/>
</dbReference>
<dbReference type="Pfam" id="PF13640">
    <property type="entry name" value="2OG-FeII_Oxy_3"/>
    <property type="match status" value="1"/>
</dbReference>
<keyword evidence="4" id="KW-0223">Dioxygenase</keyword>
<evidence type="ECO:0000313" key="8">
    <source>
        <dbReference type="EMBL" id="CAG9171158.1"/>
    </source>
</evidence>
<accession>A0ABN7YCP0</accession>
<evidence type="ECO:0000256" key="1">
    <source>
        <dbReference type="ARBA" id="ARBA00001961"/>
    </source>
</evidence>
<dbReference type="EMBL" id="CAJZAG010000004">
    <property type="protein sequence ID" value="CAG9171158.1"/>
    <property type="molecule type" value="Genomic_DNA"/>
</dbReference>
<dbReference type="Gene3D" id="2.60.120.620">
    <property type="entry name" value="q2cbj1_9rhob like domain"/>
    <property type="match status" value="1"/>
</dbReference>
<dbReference type="InterPro" id="IPR006620">
    <property type="entry name" value="Pro_4_hyd_alph"/>
</dbReference>
<evidence type="ECO:0000256" key="2">
    <source>
        <dbReference type="ARBA" id="ARBA00022723"/>
    </source>
</evidence>
<dbReference type="PANTHER" id="PTHR10869">
    <property type="entry name" value="PROLYL 4-HYDROXYLASE ALPHA SUBUNIT"/>
    <property type="match status" value="1"/>
</dbReference>
<reference evidence="8 9" key="1">
    <citation type="submission" date="2021-08" db="EMBL/GenBank/DDBJ databases">
        <authorList>
            <person name="Peeters C."/>
        </authorList>
    </citation>
    <scope>NUCLEOTIDE SEQUENCE [LARGE SCALE GENOMIC DNA]</scope>
    <source>
        <strain evidence="8 9">LMG 32289</strain>
    </source>
</reference>
<protein>
    <recommendedName>
        <fullName evidence="7">Fe2OG dioxygenase domain-containing protein</fullName>
    </recommendedName>
</protein>
<evidence type="ECO:0000256" key="4">
    <source>
        <dbReference type="ARBA" id="ARBA00022964"/>
    </source>
</evidence>
<keyword evidence="3" id="KW-0847">Vitamin C</keyword>
<comment type="caution">
    <text evidence="8">The sequence shown here is derived from an EMBL/GenBank/DDBJ whole genome shotgun (WGS) entry which is preliminary data.</text>
</comment>
<evidence type="ECO:0000256" key="5">
    <source>
        <dbReference type="ARBA" id="ARBA00023002"/>
    </source>
</evidence>
<dbReference type="Proteomes" id="UP000706525">
    <property type="component" value="Unassembled WGS sequence"/>
</dbReference>
<dbReference type="InterPro" id="IPR005123">
    <property type="entry name" value="Oxoglu/Fe-dep_dioxygenase_dom"/>
</dbReference>
<proteinExistence type="predicted"/>
<keyword evidence="6" id="KW-0408">Iron</keyword>
<dbReference type="PANTHER" id="PTHR10869:SF246">
    <property type="entry name" value="TRANSMEMBRANE PROLYL 4-HYDROXYLASE"/>
    <property type="match status" value="1"/>
</dbReference>
<keyword evidence="9" id="KW-1185">Reference proteome</keyword>
<dbReference type="SMART" id="SM00702">
    <property type="entry name" value="P4Hc"/>
    <property type="match status" value="1"/>
</dbReference>
<keyword evidence="2" id="KW-0479">Metal-binding</keyword>
<dbReference type="PROSITE" id="PS51471">
    <property type="entry name" value="FE2OG_OXY"/>
    <property type="match status" value="1"/>
</dbReference>
<evidence type="ECO:0000256" key="6">
    <source>
        <dbReference type="ARBA" id="ARBA00023004"/>
    </source>
</evidence>
<organism evidence="8 9">
    <name type="scientific">Cupriavidus pampae</name>
    <dbReference type="NCBI Taxonomy" id="659251"/>
    <lineage>
        <taxon>Bacteria</taxon>
        <taxon>Pseudomonadati</taxon>
        <taxon>Pseudomonadota</taxon>
        <taxon>Betaproteobacteria</taxon>
        <taxon>Burkholderiales</taxon>
        <taxon>Burkholderiaceae</taxon>
        <taxon>Cupriavidus</taxon>
    </lineage>
</organism>
<evidence type="ECO:0000313" key="9">
    <source>
        <dbReference type="Proteomes" id="UP000706525"/>
    </source>
</evidence>
<gene>
    <name evidence="8" type="ORF">LMG32289_02266</name>
</gene>